<dbReference type="PANTHER" id="PTHR34800">
    <property type="entry name" value="TETRAPYRROLE-BINDING PROTEIN, CHLOROPLASTIC"/>
    <property type="match status" value="1"/>
</dbReference>
<dbReference type="InterPro" id="IPR008629">
    <property type="entry name" value="GUN4-like"/>
</dbReference>
<gene>
    <name evidence="3" type="ORF">WJM97_21660</name>
</gene>
<dbReference type="Gene3D" id="1.10.10.1770">
    <property type="entry name" value="Gun4-like"/>
    <property type="match status" value="1"/>
</dbReference>
<dbReference type="EMBL" id="CP150886">
    <property type="protein sequence ID" value="WZB87933.1"/>
    <property type="molecule type" value="Genomic_DNA"/>
</dbReference>
<dbReference type="RefSeq" id="WP_353930843.1">
    <property type="nucleotide sequence ID" value="NZ_CP150886.1"/>
</dbReference>
<evidence type="ECO:0000313" key="4">
    <source>
        <dbReference type="Proteomes" id="UP001483337"/>
    </source>
</evidence>
<sequence length="303" mass="35111">MNKDDLETLVDRIANEQYTAEDIKLLQQLLTDNPQIASQIGKNIVNIGEGKEIHIGDRIYQQWDEQVIQTLIEFIKNQSDSIPLLPKELPQEEYIRLKNLLASGGWRKANETTKSILLKAAKREKEGWLTDENIQNFPCQVLQVIDRLWVRYSNQRFGFSVHKQIFNECEKDPQAFGNRVGWCIQETWISSSQIIFDPSHAPEGHLPWGVMQVVTMDNAALNAFVHGLRNTTKKIVQQDWQKQLLADFMAFGGFVTGDNVDKEEFRRNLEYELSHDQAWWEGERLEELKVRKLFSLLAACPNL</sequence>
<dbReference type="Pfam" id="PF19954">
    <property type="entry name" value="EAD10"/>
    <property type="match status" value="1"/>
</dbReference>
<protein>
    <submittedName>
        <fullName evidence="3">GUN4 domain-containing protein</fullName>
    </submittedName>
</protein>
<dbReference type="Proteomes" id="UP001483337">
    <property type="component" value="Chromosome"/>
</dbReference>
<feature type="domain" description="Effector-associated" evidence="2">
    <location>
        <begin position="2"/>
        <end position="73"/>
    </location>
</feature>
<reference evidence="3 4" key="1">
    <citation type="submission" date="2024-04" db="EMBL/GenBank/DDBJ databases">
        <title>Okeanomitos corallinicola gen. &amp; sp. nov. (Nostocales, Cyanobacteria), a new toxic marine heterocyst-forming cyanobacterium from a coral reef.</title>
        <authorList>
            <person name="Li H."/>
            <person name="Li R."/>
            <person name="Kang J."/>
            <person name="Hii K.S."/>
            <person name="Mohamed H.F."/>
            <person name="Xu X."/>
            <person name="Luo Z."/>
        </authorList>
    </citation>
    <scope>NUCLEOTIDE SEQUENCE [LARGE SCALE GENOMIC DNA]</scope>
    <source>
        <strain evidence="3 4">TIOX110</strain>
    </source>
</reference>
<proteinExistence type="predicted"/>
<dbReference type="InterPro" id="IPR045429">
    <property type="entry name" value="EAD10"/>
</dbReference>
<evidence type="ECO:0000259" key="2">
    <source>
        <dbReference type="Pfam" id="PF19954"/>
    </source>
</evidence>
<evidence type="ECO:0000313" key="3">
    <source>
        <dbReference type="EMBL" id="WZB87933.1"/>
    </source>
</evidence>
<dbReference type="InterPro" id="IPR037215">
    <property type="entry name" value="GUN4-like_sf"/>
</dbReference>
<dbReference type="PANTHER" id="PTHR34800:SF1">
    <property type="entry name" value="TETRAPYRROLE-BINDING PROTEIN, CHLOROPLASTIC"/>
    <property type="match status" value="1"/>
</dbReference>
<feature type="domain" description="GUN4-like" evidence="1">
    <location>
        <begin position="91"/>
        <end position="217"/>
    </location>
</feature>
<dbReference type="Gene3D" id="1.25.40.620">
    <property type="match status" value="1"/>
</dbReference>
<dbReference type="SUPFAM" id="SSF140869">
    <property type="entry name" value="GUN4-like"/>
    <property type="match status" value="1"/>
</dbReference>
<name>A0ABZ2URC4_9CYAN</name>
<dbReference type="CDD" id="cd16383">
    <property type="entry name" value="GUN4"/>
    <property type="match status" value="1"/>
</dbReference>
<dbReference type="Pfam" id="PF05419">
    <property type="entry name" value="GUN4"/>
    <property type="match status" value="1"/>
</dbReference>
<evidence type="ECO:0000259" key="1">
    <source>
        <dbReference type="Pfam" id="PF05419"/>
    </source>
</evidence>
<keyword evidence="4" id="KW-1185">Reference proteome</keyword>
<organism evidence="3 4">
    <name type="scientific">Okeanomitos corallinicola TIOX110</name>
    <dbReference type="NCBI Taxonomy" id="3133117"/>
    <lineage>
        <taxon>Bacteria</taxon>
        <taxon>Bacillati</taxon>
        <taxon>Cyanobacteriota</taxon>
        <taxon>Cyanophyceae</taxon>
        <taxon>Nostocales</taxon>
        <taxon>Aphanizomenonaceae</taxon>
        <taxon>Okeanomitos</taxon>
    </lineage>
</organism>
<accession>A0ABZ2URC4</accession>